<protein>
    <submittedName>
        <fullName evidence="1">Uncharacterized protein</fullName>
    </submittedName>
</protein>
<dbReference type="EMBL" id="JAUEPP010000007">
    <property type="protein sequence ID" value="KAK3338775.1"/>
    <property type="molecule type" value="Genomic_DNA"/>
</dbReference>
<comment type="caution">
    <text evidence="1">The sequence shown here is derived from an EMBL/GenBank/DDBJ whole genome shotgun (WGS) entry which is preliminary data.</text>
</comment>
<evidence type="ECO:0000313" key="2">
    <source>
        <dbReference type="Proteomes" id="UP001278500"/>
    </source>
</evidence>
<name>A0AAE0J8A7_9PEZI</name>
<feature type="non-terminal residue" evidence="1">
    <location>
        <position position="1"/>
    </location>
</feature>
<gene>
    <name evidence="1" type="ORF">B0H65DRAFT_433906</name>
</gene>
<dbReference type="Proteomes" id="UP001278500">
    <property type="component" value="Unassembled WGS sequence"/>
</dbReference>
<reference evidence="1" key="2">
    <citation type="submission" date="2023-06" db="EMBL/GenBank/DDBJ databases">
        <authorList>
            <consortium name="Lawrence Berkeley National Laboratory"/>
            <person name="Haridas S."/>
            <person name="Hensen N."/>
            <person name="Bonometti L."/>
            <person name="Westerberg I."/>
            <person name="Brannstrom I.O."/>
            <person name="Guillou S."/>
            <person name="Cros-Aarteil S."/>
            <person name="Calhoun S."/>
            <person name="Kuo A."/>
            <person name="Mondo S."/>
            <person name="Pangilinan J."/>
            <person name="Riley R."/>
            <person name="Labutti K."/>
            <person name="Andreopoulos B."/>
            <person name="Lipzen A."/>
            <person name="Chen C."/>
            <person name="Yanf M."/>
            <person name="Daum C."/>
            <person name="Ng V."/>
            <person name="Clum A."/>
            <person name="Steindorff A."/>
            <person name="Ohm R."/>
            <person name="Martin F."/>
            <person name="Silar P."/>
            <person name="Natvig D."/>
            <person name="Lalanne C."/>
            <person name="Gautier V."/>
            <person name="Ament-Velasquez S.L."/>
            <person name="Kruys A."/>
            <person name="Hutchinson M.I."/>
            <person name="Powell A.J."/>
            <person name="Barry K."/>
            <person name="Miller A.N."/>
            <person name="Grigoriev I.V."/>
            <person name="Debuchy R."/>
            <person name="Gladieux P."/>
            <person name="Thoren M.H."/>
            <person name="Johannesson H."/>
        </authorList>
    </citation>
    <scope>NUCLEOTIDE SEQUENCE</scope>
    <source>
        <strain evidence="1">CBS 560.94</strain>
    </source>
</reference>
<dbReference type="AlphaFoldDB" id="A0AAE0J8A7"/>
<dbReference type="RefSeq" id="XP_062678135.1">
    <property type="nucleotide sequence ID" value="XM_062825099.1"/>
</dbReference>
<evidence type="ECO:0000313" key="1">
    <source>
        <dbReference type="EMBL" id="KAK3338775.1"/>
    </source>
</evidence>
<keyword evidence="2" id="KW-1185">Reference proteome</keyword>
<dbReference type="GeneID" id="87862253"/>
<organism evidence="1 2">
    <name type="scientific">Neurospora tetraspora</name>
    <dbReference type="NCBI Taxonomy" id="94610"/>
    <lineage>
        <taxon>Eukaryota</taxon>
        <taxon>Fungi</taxon>
        <taxon>Dikarya</taxon>
        <taxon>Ascomycota</taxon>
        <taxon>Pezizomycotina</taxon>
        <taxon>Sordariomycetes</taxon>
        <taxon>Sordariomycetidae</taxon>
        <taxon>Sordariales</taxon>
        <taxon>Sordariaceae</taxon>
        <taxon>Neurospora</taxon>
    </lineage>
</organism>
<reference evidence="1" key="1">
    <citation type="journal article" date="2023" name="Mol. Phylogenet. Evol.">
        <title>Genome-scale phylogeny and comparative genomics of the fungal order Sordariales.</title>
        <authorList>
            <person name="Hensen N."/>
            <person name="Bonometti L."/>
            <person name="Westerberg I."/>
            <person name="Brannstrom I.O."/>
            <person name="Guillou S."/>
            <person name="Cros-Aarteil S."/>
            <person name="Calhoun S."/>
            <person name="Haridas S."/>
            <person name="Kuo A."/>
            <person name="Mondo S."/>
            <person name="Pangilinan J."/>
            <person name="Riley R."/>
            <person name="LaButti K."/>
            <person name="Andreopoulos B."/>
            <person name="Lipzen A."/>
            <person name="Chen C."/>
            <person name="Yan M."/>
            <person name="Daum C."/>
            <person name="Ng V."/>
            <person name="Clum A."/>
            <person name="Steindorff A."/>
            <person name="Ohm R.A."/>
            <person name="Martin F."/>
            <person name="Silar P."/>
            <person name="Natvig D.O."/>
            <person name="Lalanne C."/>
            <person name="Gautier V."/>
            <person name="Ament-Velasquez S.L."/>
            <person name="Kruys A."/>
            <person name="Hutchinson M.I."/>
            <person name="Powell A.J."/>
            <person name="Barry K."/>
            <person name="Miller A.N."/>
            <person name="Grigoriev I.V."/>
            <person name="Debuchy R."/>
            <person name="Gladieux P."/>
            <person name="Hiltunen Thoren M."/>
            <person name="Johannesson H."/>
        </authorList>
    </citation>
    <scope>NUCLEOTIDE SEQUENCE</scope>
    <source>
        <strain evidence="1">CBS 560.94</strain>
    </source>
</reference>
<accession>A0AAE0J8A7</accession>
<proteinExistence type="predicted"/>
<sequence length="49" mass="5613">FYYLLSYLSSAVKKLLVAFASALRTRTPHQLIDKLKLTYRDPNAIKRAG</sequence>